<sequence length="556" mass="61120">MPKHSGDLELLLVHADTNTPVLGEGLPEDSAAGEQERTDAGEHEPVPFWEEARDPNDLEDQRWGLILPEGPAGDRLRDLIQPLIALRREQQGGHPIREYRVPSRPMSMAEAAQWRKTHFDAGGNTNTDLPRYQLILGDLDQVPLAIQQMQASDGYVGRLHFSDERGYEAYVEKVLRAEKLPRTAPGRLLMHTAHDGSGALDAGFKALITPGLELVRGELDKGLFPASGCDIHGRELDPGLDQFLASTANTAPGVLFSMSHGIGAPKGGWTSEQERLAGQGAMSFGRQGQLAASELASRTFMPNGLWFMFACFGAGTPDTSAYSHWLEKLAETGRYSRLPDVMKTLSGKPFIAATPQRALANPNGPLAFIGHVDLAWTFSFREDDSPAKKRPGRFINTLKTMLKSDRVGIGFRELYRYLALTDTELASIHDEEVRTRATPGREELIRRGYLWMMRQDIAGYVLLGDPAVRLPVEWKRPKQDQPPAPPPPSVAVTPTPVASAPLPIPADKLEEAIGHVMTGDRSLKELATEYGIDRRELERLATLYCKAGRAALGIPE</sequence>
<proteinExistence type="predicted"/>
<evidence type="ECO:0000313" key="4">
    <source>
        <dbReference type="Proteomes" id="UP000035579"/>
    </source>
</evidence>
<feature type="compositionally biased region" description="Basic and acidic residues" evidence="1">
    <location>
        <begin position="34"/>
        <end position="44"/>
    </location>
</feature>
<evidence type="ECO:0000313" key="5">
    <source>
        <dbReference type="Proteomes" id="UP000256345"/>
    </source>
</evidence>
<accession>A0AAC8TBC8</accession>
<evidence type="ECO:0000256" key="1">
    <source>
        <dbReference type="SAM" id="MobiDB-lite"/>
    </source>
</evidence>
<dbReference type="RefSeq" id="WP_053066121.1">
    <property type="nucleotide sequence ID" value="NZ_CP011509.1"/>
</dbReference>
<name>A0AAC8TBC8_9BACT</name>
<reference evidence="2 4" key="1">
    <citation type="submission" date="2015-05" db="EMBL/GenBank/DDBJ databases">
        <title>Genome assembly of Archangium gephyra DSM 2261.</title>
        <authorList>
            <person name="Sharma G."/>
            <person name="Subramanian S."/>
        </authorList>
    </citation>
    <scope>NUCLEOTIDE SEQUENCE [LARGE SCALE GENOMIC DNA]</scope>
    <source>
        <strain evidence="2 4">DSM 2261</strain>
    </source>
</reference>
<dbReference type="KEGG" id="age:AA314_01144"/>
<dbReference type="EMBL" id="QUMU01000009">
    <property type="protein sequence ID" value="REG27941.1"/>
    <property type="molecule type" value="Genomic_DNA"/>
</dbReference>
<gene>
    <name evidence="2" type="ORF">AA314_01144</name>
    <name evidence="3" type="ORF">ATI61_109283</name>
</gene>
<evidence type="ECO:0000313" key="3">
    <source>
        <dbReference type="EMBL" id="REG27941.1"/>
    </source>
</evidence>
<protein>
    <submittedName>
        <fullName evidence="2">Uncharacterized protein</fullName>
    </submittedName>
</protein>
<dbReference type="AlphaFoldDB" id="A0AAC8TBC8"/>
<organism evidence="2 4">
    <name type="scientific">Archangium gephyra</name>
    <dbReference type="NCBI Taxonomy" id="48"/>
    <lineage>
        <taxon>Bacteria</taxon>
        <taxon>Pseudomonadati</taxon>
        <taxon>Myxococcota</taxon>
        <taxon>Myxococcia</taxon>
        <taxon>Myxococcales</taxon>
        <taxon>Cystobacterineae</taxon>
        <taxon>Archangiaceae</taxon>
        <taxon>Archangium</taxon>
    </lineage>
</organism>
<reference evidence="3 5" key="2">
    <citation type="submission" date="2018-08" db="EMBL/GenBank/DDBJ databases">
        <title>Genomic Encyclopedia of Archaeal and Bacterial Type Strains, Phase II (KMG-II): from individual species to whole genera.</title>
        <authorList>
            <person name="Goeker M."/>
        </authorList>
    </citation>
    <scope>NUCLEOTIDE SEQUENCE [LARGE SCALE GENOMIC DNA]</scope>
    <source>
        <strain evidence="3 5">DSM 2261</strain>
    </source>
</reference>
<feature type="compositionally biased region" description="Pro residues" evidence="1">
    <location>
        <begin position="480"/>
        <end position="489"/>
    </location>
</feature>
<keyword evidence="5" id="KW-1185">Reference proteome</keyword>
<evidence type="ECO:0000313" key="2">
    <source>
        <dbReference type="EMBL" id="AKI99517.1"/>
    </source>
</evidence>
<dbReference type="Proteomes" id="UP000035579">
    <property type="component" value="Chromosome"/>
</dbReference>
<dbReference type="EMBL" id="CP011509">
    <property type="protein sequence ID" value="AKI99517.1"/>
    <property type="molecule type" value="Genomic_DNA"/>
</dbReference>
<feature type="region of interest" description="Disordered" evidence="1">
    <location>
        <begin position="476"/>
        <end position="497"/>
    </location>
</feature>
<feature type="region of interest" description="Disordered" evidence="1">
    <location>
        <begin position="19"/>
        <end position="44"/>
    </location>
</feature>
<dbReference type="Proteomes" id="UP000256345">
    <property type="component" value="Unassembled WGS sequence"/>
</dbReference>